<feature type="region of interest" description="Disordered" evidence="1">
    <location>
        <begin position="963"/>
        <end position="990"/>
    </location>
</feature>
<proteinExistence type="predicted"/>
<feature type="region of interest" description="Disordered" evidence="1">
    <location>
        <begin position="245"/>
        <end position="272"/>
    </location>
</feature>
<feature type="compositionally biased region" description="Basic and acidic residues" evidence="1">
    <location>
        <begin position="498"/>
        <end position="511"/>
    </location>
</feature>
<feature type="region of interest" description="Disordered" evidence="1">
    <location>
        <begin position="477"/>
        <end position="511"/>
    </location>
</feature>
<comment type="caution">
    <text evidence="2">The sequence shown here is derived from an EMBL/GenBank/DDBJ whole genome shotgun (WGS) entry which is preliminary data.</text>
</comment>
<dbReference type="EMBL" id="BGZK01000216">
    <property type="protein sequence ID" value="GBP29157.1"/>
    <property type="molecule type" value="Genomic_DNA"/>
</dbReference>
<name>A0A4C1USZ9_EUMVA</name>
<feature type="region of interest" description="Disordered" evidence="1">
    <location>
        <begin position="176"/>
        <end position="196"/>
    </location>
</feature>
<protein>
    <submittedName>
        <fullName evidence="2">Zinc finger protein 512B</fullName>
    </submittedName>
</protein>
<dbReference type="AlphaFoldDB" id="A0A4C1USZ9"/>
<keyword evidence="3" id="KW-1185">Reference proteome</keyword>
<dbReference type="PANTHER" id="PTHR47771">
    <property type="entry name" value="LD27203P-RELATED"/>
    <property type="match status" value="1"/>
</dbReference>
<feature type="compositionally biased region" description="Low complexity" evidence="1">
    <location>
        <begin position="95"/>
        <end position="105"/>
    </location>
</feature>
<sequence length="1114" mass="126488">MAPDADHGRTLLRQIAAVFFLRTIKYLFTETPCRYFQKDGTGAEHRVSYTADASGYHGAAALATAGAHHSHTATVAIGERAVKLLHQVRTDRPSGSRPSSTSTQQFLSENEQHNDNVVEILPNSNILRHIPTLYTTRGLSTSTRYVVEHPPTTPLAIVGPIRNDKTERNINRTNESSKKINEHSSYLENDETKNEKSEILNPVHVFKDHNCTEDAEEGKTSDNLLNNMQPTTKLYAELPSYRERDYNNFKPDYGAKINSSPNKQKDNERPKEKTISEGISKLVSSTQDLISNEDLLIINHAAERENYFQQDEIIKPKPRNEKFQQSVTYENFIKPTETKNRITVRAKVENIVDSENSEKIYSDDEQLLQASPNEYKFSSPIIVQDSTSNDFKTQVRNNIISTSAPYLEDGYTLSRVRNNYESQDIGRPNNVSFKDISDGEKEKTLNLAIRPISQKYLAPITAGLRLVNADDTDILNSVDDHEGSDSEIVSASVQAPESGHEAEHQQRREGRTTVVIQPSIPIEITKINDIIVHNDDEGRFSKNDQRHDAILRQHAEALESSRKIQRNMNKNLYRYGTMMAVTQSNGTKYKEVDIEVARENLESSANTQTEVQIQPETQIDGRKEYIIPYESNFGNKVIQPIIIEKQMPVTKFVDRFIEQKVPYPQTVEIVKEVEKVVPLAVPIEKIIEKPVEITKYIDRPQPYPVSVPHPVPVEVVVPIKQNVLYPVPVVKPVPVPVEVQKPAPVETVVEKEIPVPYPVERPYPVHIETKVPVPYPVERKIPVPVEKIVEKPVTITKIVERPVHIRVPVPQPVAVPVHVLQPYPVDRIVEKKVPYPVTVEKIVEKKVQVPVQIPYPVEKIVEKIVEKPVAVIRYVDKPYPVEKRVPYPVEKIVEKRIPYPVQVPVEVKIPYPADRIVEKPVHIPIGVPYTVHNIVEKPVNVAVPYHTTRYGHSERNGYQLNQDIGPLHQRRPHASPDYSQHGNHEKDNNQNIQSTAWGNLYASSYQYINNTPEAKTDDLKSSQSFKKYVGYLSNNLQRPESPYTYYGPPPSGVVSVWDSRDPASDYLLEFKLRRTDRTAKVGNLRIEYGGFKPPLIPSTEVDLDGVPIKCEEET</sequence>
<dbReference type="STRING" id="151549.A0A4C1USZ9"/>
<evidence type="ECO:0000313" key="3">
    <source>
        <dbReference type="Proteomes" id="UP000299102"/>
    </source>
</evidence>
<gene>
    <name evidence="2" type="primary">ZNF512B</name>
    <name evidence="2" type="ORF">EVAR_17695_1</name>
</gene>
<evidence type="ECO:0000256" key="1">
    <source>
        <dbReference type="SAM" id="MobiDB-lite"/>
    </source>
</evidence>
<evidence type="ECO:0000313" key="2">
    <source>
        <dbReference type="EMBL" id="GBP29157.1"/>
    </source>
</evidence>
<feature type="region of interest" description="Disordered" evidence="1">
    <location>
        <begin position="88"/>
        <end position="111"/>
    </location>
</feature>
<reference evidence="2 3" key="1">
    <citation type="journal article" date="2019" name="Commun. Biol.">
        <title>The bagworm genome reveals a unique fibroin gene that provides high tensile strength.</title>
        <authorList>
            <person name="Kono N."/>
            <person name="Nakamura H."/>
            <person name="Ohtoshi R."/>
            <person name="Tomita M."/>
            <person name="Numata K."/>
            <person name="Arakawa K."/>
        </authorList>
    </citation>
    <scope>NUCLEOTIDE SEQUENCE [LARGE SCALE GENOMIC DNA]</scope>
</reference>
<dbReference type="Proteomes" id="UP000299102">
    <property type="component" value="Unassembled WGS sequence"/>
</dbReference>
<accession>A0A4C1USZ9</accession>
<organism evidence="2 3">
    <name type="scientific">Eumeta variegata</name>
    <name type="common">Bagworm moth</name>
    <name type="synonym">Eumeta japonica</name>
    <dbReference type="NCBI Taxonomy" id="151549"/>
    <lineage>
        <taxon>Eukaryota</taxon>
        <taxon>Metazoa</taxon>
        <taxon>Ecdysozoa</taxon>
        <taxon>Arthropoda</taxon>
        <taxon>Hexapoda</taxon>
        <taxon>Insecta</taxon>
        <taxon>Pterygota</taxon>
        <taxon>Neoptera</taxon>
        <taxon>Endopterygota</taxon>
        <taxon>Lepidoptera</taxon>
        <taxon>Glossata</taxon>
        <taxon>Ditrysia</taxon>
        <taxon>Tineoidea</taxon>
        <taxon>Psychidae</taxon>
        <taxon>Oiketicinae</taxon>
        <taxon>Eumeta</taxon>
    </lineage>
</organism>
<dbReference type="PANTHER" id="PTHR47771:SF12">
    <property type="entry name" value="HL02234P-RELATED"/>
    <property type="match status" value="1"/>
</dbReference>
<dbReference type="OrthoDB" id="7474169at2759"/>
<feature type="compositionally biased region" description="Basic and acidic residues" evidence="1">
    <location>
        <begin position="263"/>
        <end position="272"/>
    </location>
</feature>